<dbReference type="Pfam" id="PF01569">
    <property type="entry name" value="PAP2"/>
    <property type="match status" value="1"/>
</dbReference>
<evidence type="ECO:0000313" key="4">
    <source>
        <dbReference type="Proteomes" id="UP000618579"/>
    </source>
</evidence>
<dbReference type="Gene3D" id="1.20.144.10">
    <property type="entry name" value="Phosphatidic acid phosphatase type 2/haloperoxidase"/>
    <property type="match status" value="2"/>
</dbReference>
<sequence>MQGKRLYKKASWSIGAACVLLIGFVFLSQSLTSGWLQSFDEGISSAVQSLRSDGLTPVVIWITLLGKAKAESIIFVVVAAVLLVRFKQKWETLVLLLGVLTAWGLNNVLKGVIERDRPAGTWLIEETGFSFPSGHAMVSIVFYGLVGYLLWVNVRDKWRTAWLIPVIAAVLIFCIGLSRIYLGVHYPSDVLAGFAAGGAGLIGCMAAIQRIRHRKTSIQRPSQPNRNISG</sequence>
<evidence type="ECO:0000256" key="1">
    <source>
        <dbReference type="SAM" id="Phobius"/>
    </source>
</evidence>
<name>A0ABX1ZY60_9BACL</name>
<feature type="transmembrane region" description="Helical" evidence="1">
    <location>
        <begin position="58"/>
        <end position="83"/>
    </location>
</feature>
<dbReference type="PANTHER" id="PTHR14969:SF13">
    <property type="entry name" value="AT30094P"/>
    <property type="match status" value="1"/>
</dbReference>
<feature type="transmembrane region" description="Helical" evidence="1">
    <location>
        <begin position="90"/>
        <end position="109"/>
    </location>
</feature>
<reference evidence="3 4" key="1">
    <citation type="submission" date="2019-10" db="EMBL/GenBank/DDBJ databases">
        <title>Description of Paenibacillus pedi sp. nov.</title>
        <authorList>
            <person name="Carlier A."/>
            <person name="Qi S."/>
        </authorList>
    </citation>
    <scope>NUCLEOTIDE SEQUENCE [LARGE SCALE GENOMIC DNA]</scope>
    <source>
        <strain evidence="3 4">LMG 31457</strain>
    </source>
</reference>
<dbReference type="RefSeq" id="WP_171686440.1">
    <property type="nucleotide sequence ID" value="NZ_WHNZ01000062.1"/>
</dbReference>
<accession>A0ABX1ZY60</accession>
<keyword evidence="1" id="KW-0472">Membrane</keyword>
<dbReference type="Proteomes" id="UP000618579">
    <property type="component" value="Unassembled WGS sequence"/>
</dbReference>
<feature type="domain" description="Phosphatidic acid phosphatase type 2/haloperoxidase" evidence="2">
    <location>
        <begin position="92"/>
        <end position="205"/>
    </location>
</feature>
<dbReference type="InterPro" id="IPR000326">
    <property type="entry name" value="PAP2/HPO"/>
</dbReference>
<dbReference type="SUPFAM" id="SSF48317">
    <property type="entry name" value="Acid phosphatase/Vanadium-dependent haloperoxidase"/>
    <property type="match status" value="1"/>
</dbReference>
<feature type="transmembrane region" description="Helical" evidence="1">
    <location>
        <begin position="12"/>
        <end position="31"/>
    </location>
</feature>
<proteinExistence type="predicted"/>
<keyword evidence="1" id="KW-1133">Transmembrane helix</keyword>
<dbReference type="SMART" id="SM00014">
    <property type="entry name" value="acidPPc"/>
    <property type="match status" value="1"/>
</dbReference>
<evidence type="ECO:0000259" key="2">
    <source>
        <dbReference type="SMART" id="SM00014"/>
    </source>
</evidence>
<dbReference type="CDD" id="cd03392">
    <property type="entry name" value="PAP2_like_2"/>
    <property type="match status" value="1"/>
</dbReference>
<dbReference type="EMBL" id="WHNZ01000062">
    <property type="protein sequence ID" value="NOV03630.1"/>
    <property type="molecule type" value="Genomic_DNA"/>
</dbReference>
<comment type="caution">
    <text evidence="3">The sequence shown here is derived from an EMBL/GenBank/DDBJ whole genome shotgun (WGS) entry which is preliminary data.</text>
</comment>
<gene>
    <name evidence="3" type="ORF">GC097_26850</name>
</gene>
<keyword evidence="4" id="KW-1185">Reference proteome</keyword>
<organism evidence="3 4">
    <name type="scientific">Paenibacillus planticolens</name>
    <dbReference type="NCBI Taxonomy" id="2654976"/>
    <lineage>
        <taxon>Bacteria</taxon>
        <taxon>Bacillati</taxon>
        <taxon>Bacillota</taxon>
        <taxon>Bacilli</taxon>
        <taxon>Bacillales</taxon>
        <taxon>Paenibacillaceae</taxon>
        <taxon>Paenibacillus</taxon>
    </lineage>
</organism>
<evidence type="ECO:0000313" key="3">
    <source>
        <dbReference type="EMBL" id="NOV03630.1"/>
    </source>
</evidence>
<feature type="transmembrane region" description="Helical" evidence="1">
    <location>
        <begin position="190"/>
        <end position="208"/>
    </location>
</feature>
<dbReference type="InterPro" id="IPR036938">
    <property type="entry name" value="PAP2/HPO_sf"/>
</dbReference>
<protein>
    <submittedName>
        <fullName evidence="3">Phosphatase PAP2 family protein</fullName>
    </submittedName>
</protein>
<keyword evidence="1" id="KW-0812">Transmembrane</keyword>
<dbReference type="PANTHER" id="PTHR14969">
    <property type="entry name" value="SPHINGOSINE-1-PHOSPHATE PHOSPHOHYDROLASE"/>
    <property type="match status" value="1"/>
</dbReference>
<feature type="transmembrane region" description="Helical" evidence="1">
    <location>
        <begin position="162"/>
        <end position="184"/>
    </location>
</feature>
<feature type="transmembrane region" description="Helical" evidence="1">
    <location>
        <begin position="129"/>
        <end position="150"/>
    </location>
</feature>